<dbReference type="InterPro" id="IPR013087">
    <property type="entry name" value="Znf_C2H2_type"/>
</dbReference>
<evidence type="ECO:0000256" key="1">
    <source>
        <dbReference type="PROSITE-ProRule" id="PRU00042"/>
    </source>
</evidence>
<name>A0A6A4GEW6_9AGAR</name>
<proteinExistence type="predicted"/>
<gene>
    <name evidence="3" type="ORF">BT96DRAFT_1008487</name>
</gene>
<accession>A0A6A4GEW6</accession>
<keyword evidence="1" id="KW-0479">Metal-binding</keyword>
<feature type="domain" description="C2H2-type" evidence="2">
    <location>
        <begin position="78"/>
        <end position="108"/>
    </location>
</feature>
<dbReference type="EMBL" id="ML770239">
    <property type="protein sequence ID" value="KAE9384044.1"/>
    <property type="molecule type" value="Genomic_DNA"/>
</dbReference>
<dbReference type="Proteomes" id="UP000799118">
    <property type="component" value="Unassembled WGS sequence"/>
</dbReference>
<sequence>MSVLSRLYYRYDEIQHFLHETFGLQRPLGMNEWHDVVKLYDGPPEGFEAWLWDALEIPRCILSIASYEPSAVQPNGYFACDYHACPKEYKSNQARNNHFDVAHLGTRQRCPDCGNILMNHNSLSRHQRWNCPARAQI</sequence>
<dbReference type="PROSITE" id="PS50157">
    <property type="entry name" value="ZINC_FINGER_C2H2_2"/>
    <property type="match status" value="1"/>
</dbReference>
<organism evidence="3 4">
    <name type="scientific">Gymnopus androsaceus JB14</name>
    <dbReference type="NCBI Taxonomy" id="1447944"/>
    <lineage>
        <taxon>Eukaryota</taxon>
        <taxon>Fungi</taxon>
        <taxon>Dikarya</taxon>
        <taxon>Basidiomycota</taxon>
        <taxon>Agaricomycotina</taxon>
        <taxon>Agaricomycetes</taxon>
        <taxon>Agaricomycetidae</taxon>
        <taxon>Agaricales</taxon>
        <taxon>Marasmiineae</taxon>
        <taxon>Omphalotaceae</taxon>
        <taxon>Gymnopus</taxon>
    </lineage>
</organism>
<reference evidence="3" key="1">
    <citation type="journal article" date="2019" name="Environ. Microbiol.">
        <title>Fungal ecological strategies reflected in gene transcription - a case study of two litter decomposers.</title>
        <authorList>
            <person name="Barbi F."/>
            <person name="Kohler A."/>
            <person name="Barry K."/>
            <person name="Baskaran P."/>
            <person name="Daum C."/>
            <person name="Fauchery L."/>
            <person name="Ihrmark K."/>
            <person name="Kuo A."/>
            <person name="LaButti K."/>
            <person name="Lipzen A."/>
            <person name="Morin E."/>
            <person name="Grigoriev I.V."/>
            <person name="Henrissat B."/>
            <person name="Lindahl B."/>
            <person name="Martin F."/>
        </authorList>
    </citation>
    <scope>NUCLEOTIDE SEQUENCE</scope>
    <source>
        <strain evidence="3">JB14</strain>
    </source>
</reference>
<protein>
    <recommendedName>
        <fullName evidence="2">C2H2-type domain-containing protein</fullName>
    </recommendedName>
</protein>
<dbReference type="AlphaFoldDB" id="A0A6A4GEW6"/>
<evidence type="ECO:0000259" key="2">
    <source>
        <dbReference type="PROSITE" id="PS50157"/>
    </source>
</evidence>
<evidence type="ECO:0000313" key="3">
    <source>
        <dbReference type="EMBL" id="KAE9384044.1"/>
    </source>
</evidence>
<dbReference type="GO" id="GO:0008270">
    <property type="term" value="F:zinc ion binding"/>
    <property type="evidence" value="ECO:0007669"/>
    <property type="project" value="UniProtKB-KW"/>
</dbReference>
<dbReference type="PROSITE" id="PS00028">
    <property type="entry name" value="ZINC_FINGER_C2H2_1"/>
    <property type="match status" value="1"/>
</dbReference>
<keyword evidence="4" id="KW-1185">Reference proteome</keyword>
<dbReference type="OrthoDB" id="3060269at2759"/>
<keyword evidence="1" id="KW-0862">Zinc</keyword>
<evidence type="ECO:0000313" key="4">
    <source>
        <dbReference type="Proteomes" id="UP000799118"/>
    </source>
</evidence>
<keyword evidence="1" id="KW-0863">Zinc-finger</keyword>